<proteinExistence type="predicted"/>
<keyword evidence="1" id="KW-0732">Signal</keyword>
<evidence type="ECO:0000313" key="3">
    <source>
        <dbReference type="Proteomes" id="UP001529510"/>
    </source>
</evidence>
<evidence type="ECO:0000313" key="2">
    <source>
        <dbReference type="EMBL" id="KAL0159394.1"/>
    </source>
</evidence>
<dbReference type="EMBL" id="JAMKFB020000022">
    <property type="protein sequence ID" value="KAL0159394.1"/>
    <property type="molecule type" value="Genomic_DNA"/>
</dbReference>
<dbReference type="InterPro" id="IPR043128">
    <property type="entry name" value="Rev_trsase/Diguanyl_cyclase"/>
</dbReference>
<evidence type="ECO:0008006" key="4">
    <source>
        <dbReference type="Google" id="ProtNLM"/>
    </source>
</evidence>
<feature type="non-terminal residue" evidence="2">
    <location>
        <position position="104"/>
    </location>
</feature>
<gene>
    <name evidence="2" type="ORF">M9458_043119</name>
</gene>
<protein>
    <recommendedName>
        <fullName evidence="4">Reverse transcriptase</fullName>
    </recommendedName>
</protein>
<comment type="caution">
    <text evidence="2">The sequence shown here is derived from an EMBL/GenBank/DDBJ whole genome shotgun (WGS) entry which is preliminary data.</text>
</comment>
<sequence>LIKLIFSFLELNSAGTLALHDQGSPSLIYMDNICFDSLETHVGHVRAILQRLIFHQVNAKAEKCEFHQTSTTFLGYVVSPEGVPINEVQAILNWLRPTTVKEMQ</sequence>
<accession>A0ABD0NBF2</accession>
<evidence type="ECO:0000256" key="1">
    <source>
        <dbReference type="SAM" id="SignalP"/>
    </source>
</evidence>
<dbReference type="AlphaFoldDB" id="A0ABD0NBF2"/>
<organism evidence="2 3">
    <name type="scientific">Cirrhinus mrigala</name>
    <name type="common">Mrigala</name>
    <dbReference type="NCBI Taxonomy" id="683832"/>
    <lineage>
        <taxon>Eukaryota</taxon>
        <taxon>Metazoa</taxon>
        <taxon>Chordata</taxon>
        <taxon>Craniata</taxon>
        <taxon>Vertebrata</taxon>
        <taxon>Euteleostomi</taxon>
        <taxon>Actinopterygii</taxon>
        <taxon>Neopterygii</taxon>
        <taxon>Teleostei</taxon>
        <taxon>Ostariophysi</taxon>
        <taxon>Cypriniformes</taxon>
        <taxon>Cyprinidae</taxon>
        <taxon>Labeoninae</taxon>
        <taxon>Labeonini</taxon>
        <taxon>Cirrhinus</taxon>
    </lineage>
</organism>
<feature type="non-terminal residue" evidence="2">
    <location>
        <position position="1"/>
    </location>
</feature>
<feature type="signal peptide" evidence="1">
    <location>
        <begin position="1"/>
        <end position="18"/>
    </location>
</feature>
<dbReference type="Gene3D" id="3.30.70.270">
    <property type="match status" value="1"/>
</dbReference>
<keyword evidence="3" id="KW-1185">Reference proteome</keyword>
<name>A0ABD0NBF2_CIRMR</name>
<reference evidence="2 3" key="1">
    <citation type="submission" date="2024-05" db="EMBL/GenBank/DDBJ databases">
        <title>Genome sequencing and assembly of Indian major carp, Cirrhinus mrigala (Hamilton, 1822).</title>
        <authorList>
            <person name="Mohindra V."/>
            <person name="Chowdhury L.M."/>
            <person name="Lal K."/>
            <person name="Jena J.K."/>
        </authorList>
    </citation>
    <scope>NUCLEOTIDE SEQUENCE [LARGE SCALE GENOMIC DNA]</scope>
    <source>
        <strain evidence="2">CM1030</strain>
        <tissue evidence="2">Blood</tissue>
    </source>
</reference>
<feature type="chain" id="PRO_5044880187" description="Reverse transcriptase" evidence="1">
    <location>
        <begin position="19"/>
        <end position="104"/>
    </location>
</feature>
<dbReference type="SUPFAM" id="SSF56672">
    <property type="entry name" value="DNA/RNA polymerases"/>
    <property type="match status" value="1"/>
</dbReference>
<dbReference type="Proteomes" id="UP001529510">
    <property type="component" value="Unassembled WGS sequence"/>
</dbReference>
<dbReference type="InterPro" id="IPR043502">
    <property type="entry name" value="DNA/RNA_pol_sf"/>
</dbReference>